<dbReference type="SUPFAM" id="SSF51735">
    <property type="entry name" value="NAD(P)-binding Rossmann-fold domains"/>
    <property type="match status" value="1"/>
</dbReference>
<dbReference type="RefSeq" id="WP_388108520.1">
    <property type="nucleotide sequence ID" value="NZ_JBIAHM010000008.1"/>
</dbReference>
<reference evidence="4 5" key="1">
    <citation type="submission" date="2024-10" db="EMBL/GenBank/DDBJ databases">
        <title>The Natural Products Discovery Center: Release of the First 8490 Sequenced Strains for Exploring Actinobacteria Biosynthetic Diversity.</title>
        <authorList>
            <person name="Kalkreuter E."/>
            <person name="Kautsar S.A."/>
            <person name="Yang D."/>
            <person name="Bader C.D."/>
            <person name="Teijaro C.N."/>
            <person name="Fluegel L."/>
            <person name="Davis C.M."/>
            <person name="Simpson J.R."/>
            <person name="Lauterbach L."/>
            <person name="Steele A.D."/>
            <person name="Gui C."/>
            <person name="Meng S."/>
            <person name="Li G."/>
            <person name="Viehrig K."/>
            <person name="Ye F."/>
            <person name="Su P."/>
            <person name="Kiefer A.F."/>
            <person name="Nichols A."/>
            <person name="Cepeda A.J."/>
            <person name="Yan W."/>
            <person name="Fan B."/>
            <person name="Jiang Y."/>
            <person name="Adhikari A."/>
            <person name="Zheng C.-J."/>
            <person name="Schuster L."/>
            <person name="Cowan T.M."/>
            <person name="Smanski M.J."/>
            <person name="Chevrette M.G."/>
            <person name="De Carvalho L.P.S."/>
            <person name="Shen B."/>
        </authorList>
    </citation>
    <scope>NUCLEOTIDE SEQUENCE [LARGE SCALE GENOMIC DNA]</scope>
    <source>
        <strain evidence="4 5">NPDC006488</strain>
    </source>
</reference>
<dbReference type="Proteomes" id="UP001601303">
    <property type="component" value="Unassembled WGS sequence"/>
</dbReference>
<dbReference type="InterPro" id="IPR036291">
    <property type="entry name" value="NAD(P)-bd_dom_sf"/>
</dbReference>
<dbReference type="SUPFAM" id="SSF50129">
    <property type="entry name" value="GroES-like"/>
    <property type="match status" value="1"/>
</dbReference>
<dbReference type="PANTHER" id="PTHR48106">
    <property type="entry name" value="QUINONE OXIDOREDUCTASE PIG3-RELATED"/>
    <property type="match status" value="1"/>
</dbReference>
<evidence type="ECO:0000313" key="4">
    <source>
        <dbReference type="EMBL" id="MFE9601364.1"/>
    </source>
</evidence>
<evidence type="ECO:0000256" key="2">
    <source>
        <dbReference type="ARBA" id="ARBA00023002"/>
    </source>
</evidence>
<sequence>MKAVRIHDFDGVLHMDDVPEPVARDGEVVVQVVLAALNPIDEQISRGEYRFVEPPFTLGVEGMGVVLTPGPRQGERVMFFGFYGAARDGAWAERIAVAEADLVPVPEHFSNEEAAGFLLAFTTAAGALEYGGFTPGTTVLVPAVGGAVGNAGVQLARHWGAARVLTTAGSTAKADQARALGYDGTVCVTDLSRISLVEGVTGAGAIDAAEKLVASVSGDDGPPEVDLVVDTVGGPMLADALSLIKAGGTIVSVGSAHGDTATLDLHAMRRRLIRLLGWNFVPLITDPSQAAGTRARILRAAESGQVSPHIAEVHPLDDIDKAVDRLLHGRLFGKVLVRP</sequence>
<dbReference type="Pfam" id="PF13602">
    <property type="entry name" value="ADH_zinc_N_2"/>
    <property type="match status" value="1"/>
</dbReference>
<dbReference type="Pfam" id="PF08240">
    <property type="entry name" value="ADH_N"/>
    <property type="match status" value="1"/>
</dbReference>
<feature type="domain" description="Enoyl reductase (ER)" evidence="3">
    <location>
        <begin position="11"/>
        <end position="337"/>
    </location>
</feature>
<gene>
    <name evidence="4" type="ORF">ACFYNQ_22705</name>
</gene>
<name>A0ABW6M6D8_9ACTN</name>
<proteinExistence type="predicted"/>
<dbReference type="CDD" id="cd05289">
    <property type="entry name" value="MDR_like_2"/>
    <property type="match status" value="1"/>
</dbReference>
<dbReference type="InterPro" id="IPR020843">
    <property type="entry name" value="ER"/>
</dbReference>
<dbReference type="EMBL" id="JBIAHM010000008">
    <property type="protein sequence ID" value="MFE9601364.1"/>
    <property type="molecule type" value="Genomic_DNA"/>
</dbReference>
<evidence type="ECO:0000313" key="5">
    <source>
        <dbReference type="Proteomes" id="UP001601303"/>
    </source>
</evidence>
<dbReference type="Gene3D" id="3.40.50.720">
    <property type="entry name" value="NAD(P)-binding Rossmann-like Domain"/>
    <property type="match status" value="1"/>
</dbReference>
<evidence type="ECO:0000256" key="1">
    <source>
        <dbReference type="ARBA" id="ARBA00022857"/>
    </source>
</evidence>
<dbReference type="PANTHER" id="PTHR48106:SF2">
    <property type="entry name" value="ZN2+-BINDING DEHYDROGENASE"/>
    <property type="match status" value="1"/>
</dbReference>
<dbReference type="SMART" id="SM00829">
    <property type="entry name" value="PKS_ER"/>
    <property type="match status" value="1"/>
</dbReference>
<dbReference type="InterPro" id="IPR011032">
    <property type="entry name" value="GroES-like_sf"/>
</dbReference>
<protein>
    <submittedName>
        <fullName evidence="4">Zinc-binding alcohol dehydrogenase family protein</fullName>
    </submittedName>
</protein>
<keyword evidence="2" id="KW-0560">Oxidoreductase</keyword>
<dbReference type="Gene3D" id="3.90.180.10">
    <property type="entry name" value="Medium-chain alcohol dehydrogenases, catalytic domain"/>
    <property type="match status" value="1"/>
</dbReference>
<organism evidence="4 5">
    <name type="scientific">Streptomyces hokutonensis</name>
    <dbReference type="NCBI Taxonomy" id="1306990"/>
    <lineage>
        <taxon>Bacteria</taxon>
        <taxon>Bacillati</taxon>
        <taxon>Actinomycetota</taxon>
        <taxon>Actinomycetes</taxon>
        <taxon>Kitasatosporales</taxon>
        <taxon>Streptomycetaceae</taxon>
        <taxon>Streptomyces</taxon>
    </lineage>
</organism>
<dbReference type="InterPro" id="IPR013154">
    <property type="entry name" value="ADH-like_N"/>
</dbReference>
<comment type="caution">
    <text evidence="4">The sequence shown here is derived from an EMBL/GenBank/DDBJ whole genome shotgun (WGS) entry which is preliminary data.</text>
</comment>
<accession>A0ABW6M6D8</accession>
<keyword evidence="5" id="KW-1185">Reference proteome</keyword>
<evidence type="ECO:0000259" key="3">
    <source>
        <dbReference type="SMART" id="SM00829"/>
    </source>
</evidence>
<keyword evidence="1" id="KW-0521">NADP</keyword>